<dbReference type="AlphaFoldDB" id="A0A8T5GG36"/>
<organism evidence="1 2">
    <name type="scientific">Candidatus Iainarchaeum sp</name>
    <dbReference type="NCBI Taxonomy" id="3101447"/>
    <lineage>
        <taxon>Archaea</taxon>
        <taxon>Candidatus Iainarchaeota</taxon>
        <taxon>Candidatus Iainarchaeia</taxon>
        <taxon>Candidatus Iainarchaeales</taxon>
        <taxon>Candidatus Iainarchaeaceae</taxon>
        <taxon>Candidatus Iainarchaeum</taxon>
    </lineage>
</organism>
<name>A0A8T5GG36_9ARCH</name>
<accession>A0A8T5GG36</accession>
<comment type="caution">
    <text evidence="1">The sequence shown here is derived from an EMBL/GenBank/DDBJ whole genome shotgun (WGS) entry which is preliminary data.</text>
</comment>
<sequence>MRIKQLILVLTIVLLLFGFVSAGDCASTYFKSTACGNVSPFFSQSNYIHQRSDNAWTSTGELDWNNLSKGNQIIEDLDMYNANLQGASY</sequence>
<evidence type="ECO:0000313" key="1">
    <source>
        <dbReference type="EMBL" id="MBT4870677.1"/>
    </source>
</evidence>
<dbReference type="Proteomes" id="UP000722459">
    <property type="component" value="Unassembled WGS sequence"/>
</dbReference>
<evidence type="ECO:0000313" key="2">
    <source>
        <dbReference type="Proteomes" id="UP000722459"/>
    </source>
</evidence>
<gene>
    <name evidence="1" type="ORF">HON47_03830</name>
</gene>
<dbReference type="EMBL" id="JABJNZ010000051">
    <property type="protein sequence ID" value="MBT4870677.1"/>
    <property type="molecule type" value="Genomic_DNA"/>
</dbReference>
<protein>
    <submittedName>
        <fullName evidence="1">Uncharacterized protein</fullName>
    </submittedName>
</protein>
<reference evidence="1" key="1">
    <citation type="journal article" date="2021" name="ISME J.">
        <title>Mercury methylation by metabolically versatile and cosmopolitan marine bacteria.</title>
        <authorList>
            <person name="Lin H."/>
            <person name="Ascher D.B."/>
            <person name="Myung Y."/>
            <person name="Lamborg C.H."/>
            <person name="Hallam S.J."/>
            <person name="Gionfriddo C.M."/>
            <person name="Holt K.E."/>
            <person name="Moreau J.W."/>
        </authorList>
    </citation>
    <scope>NUCLEOTIDE SEQUENCE</scope>
    <source>
        <strain evidence="1">SI075_bin30</strain>
    </source>
</reference>
<proteinExistence type="predicted"/>